<reference evidence="5" key="1">
    <citation type="journal article" date="2020" name="Stud. Mycol.">
        <title>101 Dothideomycetes genomes: a test case for predicting lifestyles and emergence of pathogens.</title>
        <authorList>
            <person name="Haridas S."/>
            <person name="Albert R."/>
            <person name="Binder M."/>
            <person name="Bloem J."/>
            <person name="Labutti K."/>
            <person name="Salamov A."/>
            <person name="Andreopoulos B."/>
            <person name="Baker S."/>
            <person name="Barry K."/>
            <person name="Bills G."/>
            <person name="Bluhm B."/>
            <person name="Cannon C."/>
            <person name="Castanera R."/>
            <person name="Culley D."/>
            <person name="Daum C."/>
            <person name="Ezra D."/>
            <person name="Gonzalez J."/>
            <person name="Henrissat B."/>
            <person name="Kuo A."/>
            <person name="Liang C."/>
            <person name="Lipzen A."/>
            <person name="Lutzoni F."/>
            <person name="Magnuson J."/>
            <person name="Mondo S."/>
            <person name="Nolan M."/>
            <person name="Ohm R."/>
            <person name="Pangilinan J."/>
            <person name="Park H.-J."/>
            <person name="Ramirez L."/>
            <person name="Alfaro M."/>
            <person name="Sun H."/>
            <person name="Tritt A."/>
            <person name="Yoshinaga Y."/>
            <person name="Zwiers L.-H."/>
            <person name="Turgeon B."/>
            <person name="Goodwin S."/>
            <person name="Spatafora J."/>
            <person name="Crous P."/>
            <person name="Grigoriev I."/>
        </authorList>
    </citation>
    <scope>NUCLEOTIDE SEQUENCE</scope>
    <source>
        <strain evidence="5">CBS 122367</strain>
    </source>
</reference>
<evidence type="ECO:0000259" key="4">
    <source>
        <dbReference type="Pfam" id="PF00891"/>
    </source>
</evidence>
<dbReference type="InterPro" id="IPR036390">
    <property type="entry name" value="WH_DNA-bd_sf"/>
</dbReference>
<dbReference type="GO" id="GO:0032259">
    <property type="term" value="P:methylation"/>
    <property type="evidence" value="ECO:0007669"/>
    <property type="project" value="UniProtKB-KW"/>
</dbReference>
<accession>A0A6G1IIC1</accession>
<dbReference type="EMBL" id="MU005616">
    <property type="protein sequence ID" value="KAF2677987.1"/>
    <property type="molecule type" value="Genomic_DNA"/>
</dbReference>
<keyword evidence="2 5" id="KW-0808">Transferase</keyword>
<evidence type="ECO:0000256" key="2">
    <source>
        <dbReference type="ARBA" id="ARBA00022679"/>
    </source>
</evidence>
<protein>
    <submittedName>
        <fullName evidence="5">S-adenosyl-L-methionine-dependent methyltransferase</fullName>
    </submittedName>
</protein>
<keyword evidence="6" id="KW-1185">Reference proteome</keyword>
<sequence length="279" mass="31392">MRRKTIDTLQYLQYMLEPSEETMLGNCTLSSIRVSLDKGIFNILSESNTPLSLSELAARTSADPVLLGRFPRHQASLGCIEETEKNEFTASNLTRNLSIPAVQAGFYFFKNVLDPAFQAIPEYLAARKYQNPNSLLDAPFNAACTEKCFSFLPIDKESADWPRDKPVFVDQRFPQLPGKVILQDLPAVVEEAKVDGDVEVMGYDFFTLQPMKGAKYYYLRAVLQDHTDEKCLEILKQIADAMTEKSTLLIDDIVVPNKNVLLAKGGLTMQKITTYTHSF</sequence>
<feature type="domain" description="O-methyltransferase C-terminal" evidence="4">
    <location>
        <begin position="172"/>
        <end position="258"/>
    </location>
</feature>
<dbReference type="OrthoDB" id="2410195at2759"/>
<dbReference type="Proteomes" id="UP000799291">
    <property type="component" value="Unassembled WGS sequence"/>
</dbReference>
<dbReference type="GO" id="GO:0008171">
    <property type="term" value="F:O-methyltransferase activity"/>
    <property type="evidence" value="ECO:0007669"/>
    <property type="project" value="InterPro"/>
</dbReference>
<evidence type="ECO:0000256" key="1">
    <source>
        <dbReference type="ARBA" id="ARBA00022603"/>
    </source>
</evidence>
<dbReference type="PANTHER" id="PTHR43712">
    <property type="entry name" value="PUTATIVE (AFU_ORTHOLOGUE AFUA_4G14580)-RELATED"/>
    <property type="match status" value="1"/>
</dbReference>
<dbReference type="InterPro" id="IPR016461">
    <property type="entry name" value="COMT-like"/>
</dbReference>
<name>A0A6G1IIC1_9PLEO</name>
<dbReference type="SUPFAM" id="SSF53335">
    <property type="entry name" value="S-adenosyl-L-methionine-dependent methyltransferases"/>
    <property type="match status" value="1"/>
</dbReference>
<evidence type="ECO:0000313" key="6">
    <source>
        <dbReference type="Proteomes" id="UP000799291"/>
    </source>
</evidence>
<evidence type="ECO:0000256" key="3">
    <source>
        <dbReference type="ARBA" id="ARBA00022691"/>
    </source>
</evidence>
<keyword evidence="1 5" id="KW-0489">Methyltransferase</keyword>
<evidence type="ECO:0000313" key="5">
    <source>
        <dbReference type="EMBL" id="KAF2677987.1"/>
    </source>
</evidence>
<dbReference type="PANTHER" id="PTHR43712:SF2">
    <property type="entry name" value="O-METHYLTRANSFERASE CICE"/>
    <property type="match status" value="1"/>
</dbReference>
<dbReference type="Gene3D" id="3.40.50.150">
    <property type="entry name" value="Vaccinia Virus protein VP39"/>
    <property type="match status" value="1"/>
</dbReference>
<dbReference type="InterPro" id="IPR036388">
    <property type="entry name" value="WH-like_DNA-bd_sf"/>
</dbReference>
<keyword evidence="3" id="KW-0949">S-adenosyl-L-methionine</keyword>
<dbReference type="Pfam" id="PF00891">
    <property type="entry name" value="Methyltransf_2"/>
    <property type="match status" value="1"/>
</dbReference>
<dbReference type="InterPro" id="IPR029063">
    <property type="entry name" value="SAM-dependent_MTases_sf"/>
</dbReference>
<gene>
    <name evidence="5" type="ORF">K458DRAFT_446705</name>
</gene>
<proteinExistence type="predicted"/>
<dbReference type="PROSITE" id="PS51683">
    <property type="entry name" value="SAM_OMT_II"/>
    <property type="match status" value="1"/>
</dbReference>
<dbReference type="InterPro" id="IPR001077">
    <property type="entry name" value="COMT_C"/>
</dbReference>
<dbReference type="SUPFAM" id="SSF46785">
    <property type="entry name" value="Winged helix' DNA-binding domain"/>
    <property type="match status" value="1"/>
</dbReference>
<dbReference type="AlphaFoldDB" id="A0A6G1IIC1"/>
<organism evidence="5 6">
    <name type="scientific">Lentithecium fluviatile CBS 122367</name>
    <dbReference type="NCBI Taxonomy" id="1168545"/>
    <lineage>
        <taxon>Eukaryota</taxon>
        <taxon>Fungi</taxon>
        <taxon>Dikarya</taxon>
        <taxon>Ascomycota</taxon>
        <taxon>Pezizomycotina</taxon>
        <taxon>Dothideomycetes</taxon>
        <taxon>Pleosporomycetidae</taxon>
        <taxon>Pleosporales</taxon>
        <taxon>Massarineae</taxon>
        <taxon>Lentitheciaceae</taxon>
        <taxon>Lentithecium</taxon>
    </lineage>
</organism>
<dbReference type="Gene3D" id="1.10.10.10">
    <property type="entry name" value="Winged helix-like DNA-binding domain superfamily/Winged helix DNA-binding domain"/>
    <property type="match status" value="1"/>
</dbReference>